<dbReference type="AlphaFoldDB" id="A0A6A6XKQ3"/>
<name>A0A6A6XKQ3_9PLEO</name>
<proteinExistence type="predicted"/>
<accession>A0A6A6XKQ3</accession>
<gene>
    <name evidence="1" type="ORF">K505DRAFT_358693</name>
</gene>
<evidence type="ECO:0008006" key="3">
    <source>
        <dbReference type="Google" id="ProtNLM"/>
    </source>
</evidence>
<sequence>MESFEILHMISGLPGSDCGYYRILTGSAAIKYLALVFQNPIFPDIRAGTKKATLSSTELMTLESIKKTWHPQMVDYSDLGDASSGSDELQCLHQTYSAVYHDHFDVDKVVVSFEWDPHYVCGVNVETEIYSLIQGHNIGPRFLAHITENRNRVIGYMVEEFRGATLLGIVHGYLKPSSFLIIDGRALLHSFGGSSQTNDKSVLDAEMTALEGILQSDWLPGKPVSQELSDELVALCQRDDGIHPAVFHRAVEEGKITDTEEDHKRWLLELKRNGGLWNSNN</sequence>
<reference evidence="1" key="1">
    <citation type="journal article" date="2020" name="Stud. Mycol.">
        <title>101 Dothideomycetes genomes: a test case for predicting lifestyles and emergence of pathogens.</title>
        <authorList>
            <person name="Haridas S."/>
            <person name="Albert R."/>
            <person name="Binder M."/>
            <person name="Bloem J."/>
            <person name="Labutti K."/>
            <person name="Salamov A."/>
            <person name="Andreopoulos B."/>
            <person name="Baker S."/>
            <person name="Barry K."/>
            <person name="Bills G."/>
            <person name="Bluhm B."/>
            <person name="Cannon C."/>
            <person name="Castanera R."/>
            <person name="Culley D."/>
            <person name="Daum C."/>
            <person name="Ezra D."/>
            <person name="Gonzalez J."/>
            <person name="Henrissat B."/>
            <person name="Kuo A."/>
            <person name="Liang C."/>
            <person name="Lipzen A."/>
            <person name="Lutzoni F."/>
            <person name="Magnuson J."/>
            <person name="Mondo S."/>
            <person name="Nolan M."/>
            <person name="Ohm R."/>
            <person name="Pangilinan J."/>
            <person name="Park H.-J."/>
            <person name="Ramirez L."/>
            <person name="Alfaro M."/>
            <person name="Sun H."/>
            <person name="Tritt A."/>
            <person name="Yoshinaga Y."/>
            <person name="Zwiers L.-H."/>
            <person name="Turgeon B."/>
            <person name="Goodwin S."/>
            <person name="Spatafora J."/>
            <person name="Crous P."/>
            <person name="Grigoriev I."/>
        </authorList>
    </citation>
    <scope>NUCLEOTIDE SEQUENCE</scope>
    <source>
        <strain evidence="1">CBS 109.77</strain>
    </source>
</reference>
<protein>
    <recommendedName>
        <fullName evidence="3">Protein kinase domain-containing protein</fullName>
    </recommendedName>
</protein>
<evidence type="ECO:0000313" key="1">
    <source>
        <dbReference type="EMBL" id="KAF2797110.1"/>
    </source>
</evidence>
<evidence type="ECO:0000313" key="2">
    <source>
        <dbReference type="Proteomes" id="UP000799757"/>
    </source>
</evidence>
<dbReference type="OrthoDB" id="2687876at2759"/>
<dbReference type="Proteomes" id="UP000799757">
    <property type="component" value="Unassembled WGS sequence"/>
</dbReference>
<dbReference type="EMBL" id="MU001814">
    <property type="protein sequence ID" value="KAF2797110.1"/>
    <property type="molecule type" value="Genomic_DNA"/>
</dbReference>
<dbReference type="InterPro" id="IPR011009">
    <property type="entry name" value="Kinase-like_dom_sf"/>
</dbReference>
<organism evidence="1 2">
    <name type="scientific">Melanomma pulvis-pyrius CBS 109.77</name>
    <dbReference type="NCBI Taxonomy" id="1314802"/>
    <lineage>
        <taxon>Eukaryota</taxon>
        <taxon>Fungi</taxon>
        <taxon>Dikarya</taxon>
        <taxon>Ascomycota</taxon>
        <taxon>Pezizomycotina</taxon>
        <taxon>Dothideomycetes</taxon>
        <taxon>Pleosporomycetidae</taxon>
        <taxon>Pleosporales</taxon>
        <taxon>Melanommataceae</taxon>
        <taxon>Melanomma</taxon>
    </lineage>
</organism>
<keyword evidence="2" id="KW-1185">Reference proteome</keyword>
<dbReference type="SUPFAM" id="SSF56112">
    <property type="entry name" value="Protein kinase-like (PK-like)"/>
    <property type="match status" value="1"/>
</dbReference>